<reference evidence="2" key="1">
    <citation type="submission" date="2020-05" db="UniProtKB">
        <authorList>
            <consortium name="EnsemblMetazoa"/>
        </authorList>
    </citation>
    <scope>IDENTIFICATION</scope>
    <source>
        <strain evidence="2">Yale</strain>
    </source>
</reference>
<dbReference type="GO" id="GO:0005576">
    <property type="term" value="C:extracellular region"/>
    <property type="evidence" value="ECO:0007669"/>
    <property type="project" value="InterPro"/>
</dbReference>
<proteinExistence type="predicted"/>
<sequence>MPEGPVGRGAIFIGASLAIAHGGQVTAARQSVGGGHVGVGGHVIAIQDSPDAYLKYLKKFMKFNMKISILFLALRVSACYAITCPPTPTCPPPTDCLPAVTCPPCTTQNPLPIRTTPLPTGPSGIYCNESEMCVGQPDGTMFPDNGSNGYIVCQCECDIPVPCPPGTAFDDGNKVCDHIPTPCPPPPECLECPQQECPPCNEHSEVGPSGIACHASKHCVGQPDGATFPLEGKNGFIVCQCECDIERPCAEGTAYDSDLKTCAFINQNYKRLSQYTIKCSWC</sequence>
<dbReference type="Proteomes" id="UP000092444">
    <property type="component" value="Unassembled WGS sequence"/>
</dbReference>
<dbReference type="SUPFAM" id="SSF57625">
    <property type="entry name" value="Invertebrate chitin-binding proteins"/>
    <property type="match status" value="2"/>
</dbReference>
<dbReference type="AlphaFoldDB" id="A0A1B0G919"/>
<name>A0A1B0G919_GLOMM</name>
<keyword evidence="3" id="KW-1185">Reference proteome</keyword>
<dbReference type="Pfam" id="PF01607">
    <property type="entry name" value="CBM_14"/>
    <property type="match status" value="2"/>
</dbReference>
<dbReference type="EnsemblMetazoa" id="GMOY009806-RA">
    <property type="protein sequence ID" value="GMOY009806-PA"/>
    <property type="gene ID" value="GMOY009806"/>
</dbReference>
<dbReference type="EMBL" id="CCAG010002961">
    <property type="status" value="NOT_ANNOTATED_CDS"/>
    <property type="molecule type" value="Genomic_DNA"/>
</dbReference>
<dbReference type="InterPro" id="IPR036508">
    <property type="entry name" value="Chitin-bd_dom_sf"/>
</dbReference>
<organism evidence="2 3">
    <name type="scientific">Glossina morsitans morsitans</name>
    <name type="common">Savannah tsetse fly</name>
    <dbReference type="NCBI Taxonomy" id="37546"/>
    <lineage>
        <taxon>Eukaryota</taxon>
        <taxon>Metazoa</taxon>
        <taxon>Ecdysozoa</taxon>
        <taxon>Arthropoda</taxon>
        <taxon>Hexapoda</taxon>
        <taxon>Insecta</taxon>
        <taxon>Pterygota</taxon>
        <taxon>Neoptera</taxon>
        <taxon>Endopterygota</taxon>
        <taxon>Diptera</taxon>
        <taxon>Brachycera</taxon>
        <taxon>Muscomorpha</taxon>
        <taxon>Hippoboscoidea</taxon>
        <taxon>Glossinidae</taxon>
        <taxon>Glossina</taxon>
    </lineage>
</organism>
<dbReference type="GO" id="GO:0008061">
    <property type="term" value="F:chitin binding"/>
    <property type="evidence" value="ECO:0007669"/>
    <property type="project" value="InterPro"/>
</dbReference>
<accession>A0A1B0G919</accession>
<dbReference type="PhylomeDB" id="A0A1B0G919"/>
<evidence type="ECO:0000259" key="1">
    <source>
        <dbReference type="Pfam" id="PF01607"/>
    </source>
</evidence>
<dbReference type="InterPro" id="IPR002557">
    <property type="entry name" value="Chitin-bd_dom"/>
</dbReference>
<protein>
    <recommendedName>
        <fullName evidence="1">Chitin-binding type-2 domain-containing protein</fullName>
    </recommendedName>
</protein>
<feature type="domain" description="Chitin-binding type-2" evidence="1">
    <location>
        <begin position="219"/>
        <end position="266"/>
    </location>
</feature>
<feature type="domain" description="Chitin-binding type-2" evidence="1">
    <location>
        <begin position="133"/>
        <end position="178"/>
    </location>
</feature>
<evidence type="ECO:0000313" key="2">
    <source>
        <dbReference type="EnsemblMetazoa" id="GMOY009806-PA"/>
    </source>
</evidence>
<evidence type="ECO:0000313" key="3">
    <source>
        <dbReference type="Proteomes" id="UP000092444"/>
    </source>
</evidence>